<evidence type="ECO:0000313" key="1">
    <source>
        <dbReference type="EMBL" id="DAD97926.1"/>
    </source>
</evidence>
<dbReference type="InterPro" id="IPR049254">
    <property type="entry name" value="Phage_tail_terminator"/>
</dbReference>
<proteinExistence type="predicted"/>
<dbReference type="Pfam" id="PF20765">
    <property type="entry name" value="Phage_tail_terminator_8"/>
    <property type="match status" value="1"/>
</dbReference>
<dbReference type="EMBL" id="BK015250">
    <property type="protein sequence ID" value="DAD97926.1"/>
    <property type="molecule type" value="Genomic_DNA"/>
</dbReference>
<sequence>MVDTDILTAVSKTVHKALNVPIYLEFKENNMTFPCAYIKVIEPSMSRHVGTLYNTSLDLDIMYYANNLDVVTDTRKLLGIPSVLYQLLEFVQVGERTIMGTGMKYKVSDGVLHFFVTYENILRSVSKPIERMKHMELTERVKDGRN</sequence>
<protein>
    <submittedName>
        <fullName evidence="1">Tail completion protein</fullName>
    </submittedName>
</protein>
<organism evidence="1">
    <name type="scientific">Siphoviridae sp. ctybZ1</name>
    <dbReference type="NCBI Taxonomy" id="2825746"/>
    <lineage>
        <taxon>Viruses</taxon>
        <taxon>Duplodnaviria</taxon>
        <taxon>Heunggongvirae</taxon>
        <taxon>Uroviricota</taxon>
        <taxon>Caudoviricetes</taxon>
    </lineage>
</organism>
<accession>A0A8S5NT64</accession>
<reference evidence="1" key="1">
    <citation type="journal article" date="2021" name="Proc. Natl. Acad. Sci. U.S.A.">
        <title>A Catalog of Tens of Thousands of Viruses from Human Metagenomes Reveals Hidden Associations with Chronic Diseases.</title>
        <authorList>
            <person name="Tisza M.J."/>
            <person name="Buck C.B."/>
        </authorList>
    </citation>
    <scope>NUCLEOTIDE SEQUENCE</scope>
    <source>
        <strain evidence="1">CtybZ1</strain>
    </source>
</reference>
<name>A0A8S5NT64_9CAUD</name>